<dbReference type="Pfam" id="PF25344">
    <property type="entry name" value="PH_LRR1"/>
    <property type="match status" value="1"/>
</dbReference>
<feature type="domain" description="PIF1/LRR1 pleckstrin homology" evidence="2">
    <location>
        <begin position="21"/>
        <end position="116"/>
    </location>
</feature>
<evidence type="ECO:0000313" key="3">
    <source>
        <dbReference type="EMBL" id="ESO05964.1"/>
    </source>
</evidence>
<dbReference type="EnsemblMetazoa" id="HelroT160065">
    <property type="protein sequence ID" value="HelroP160065"/>
    <property type="gene ID" value="HelroG160065"/>
</dbReference>
<dbReference type="EMBL" id="KB096324">
    <property type="protein sequence ID" value="ESO05964.1"/>
    <property type="molecule type" value="Genomic_DNA"/>
</dbReference>
<evidence type="ECO:0000256" key="1">
    <source>
        <dbReference type="ARBA" id="ARBA00023242"/>
    </source>
</evidence>
<dbReference type="EMBL" id="AMQM01000491">
    <property type="status" value="NOT_ANNOTATED_CDS"/>
    <property type="molecule type" value="Genomic_DNA"/>
</dbReference>
<dbReference type="OMA" id="QYMISNC"/>
<reference evidence="3 5" key="2">
    <citation type="journal article" date="2013" name="Nature">
        <title>Insights into bilaterian evolution from three spiralian genomes.</title>
        <authorList>
            <person name="Simakov O."/>
            <person name="Marletaz F."/>
            <person name="Cho S.J."/>
            <person name="Edsinger-Gonzales E."/>
            <person name="Havlak P."/>
            <person name="Hellsten U."/>
            <person name="Kuo D.H."/>
            <person name="Larsson T."/>
            <person name="Lv J."/>
            <person name="Arendt D."/>
            <person name="Savage R."/>
            <person name="Osoegawa K."/>
            <person name="de Jong P."/>
            <person name="Grimwood J."/>
            <person name="Chapman J.A."/>
            <person name="Shapiro H."/>
            <person name="Aerts A."/>
            <person name="Otillar R.P."/>
            <person name="Terry A.Y."/>
            <person name="Boore J.L."/>
            <person name="Grigoriev I.V."/>
            <person name="Lindberg D.R."/>
            <person name="Seaver E.C."/>
            <person name="Weisblat D.A."/>
            <person name="Putnam N.H."/>
            <person name="Rokhsar D.S."/>
        </authorList>
    </citation>
    <scope>NUCLEOTIDE SEQUENCE</scope>
</reference>
<accession>T1EPQ7</accession>
<keyword evidence="1" id="KW-0539">Nucleus</keyword>
<organism evidence="4 5">
    <name type="scientific">Helobdella robusta</name>
    <name type="common">Californian leech</name>
    <dbReference type="NCBI Taxonomy" id="6412"/>
    <lineage>
        <taxon>Eukaryota</taxon>
        <taxon>Metazoa</taxon>
        <taxon>Spiralia</taxon>
        <taxon>Lophotrochozoa</taxon>
        <taxon>Annelida</taxon>
        <taxon>Clitellata</taxon>
        <taxon>Hirudinea</taxon>
        <taxon>Rhynchobdellida</taxon>
        <taxon>Glossiphoniidae</taxon>
        <taxon>Helobdella</taxon>
    </lineage>
</organism>
<protein>
    <recommendedName>
        <fullName evidence="2">PIF1/LRR1 pleckstrin homology domain-containing protein</fullName>
    </recommendedName>
</protein>
<dbReference type="Proteomes" id="UP000015101">
    <property type="component" value="Unassembled WGS sequence"/>
</dbReference>
<evidence type="ECO:0000313" key="4">
    <source>
        <dbReference type="EnsemblMetazoa" id="HelroP160065"/>
    </source>
</evidence>
<dbReference type="InParanoid" id="T1EPQ7"/>
<dbReference type="CTD" id="20198557"/>
<gene>
    <name evidence="4" type="primary">20198557</name>
    <name evidence="3" type="ORF">HELRODRAFT_160065</name>
</gene>
<reference evidence="4" key="3">
    <citation type="submission" date="2015-06" db="UniProtKB">
        <authorList>
            <consortium name="EnsemblMetazoa"/>
        </authorList>
    </citation>
    <scope>IDENTIFICATION</scope>
</reference>
<dbReference type="HOGENOM" id="CLU_1373577_0_0_1"/>
<evidence type="ECO:0000259" key="2">
    <source>
        <dbReference type="Pfam" id="PF25344"/>
    </source>
</evidence>
<dbReference type="InterPro" id="IPR057437">
    <property type="entry name" value="PIF1/LRR1_PH"/>
</dbReference>
<evidence type="ECO:0000313" key="5">
    <source>
        <dbReference type="Proteomes" id="UP000015101"/>
    </source>
</evidence>
<reference evidence="5" key="1">
    <citation type="submission" date="2012-12" db="EMBL/GenBank/DDBJ databases">
        <authorList>
            <person name="Hellsten U."/>
            <person name="Grimwood J."/>
            <person name="Chapman J.A."/>
            <person name="Shapiro H."/>
            <person name="Aerts A."/>
            <person name="Otillar R.P."/>
            <person name="Terry A.Y."/>
            <person name="Boore J.L."/>
            <person name="Simakov O."/>
            <person name="Marletaz F."/>
            <person name="Cho S.-J."/>
            <person name="Edsinger-Gonzales E."/>
            <person name="Havlak P."/>
            <person name="Kuo D.-H."/>
            <person name="Larsson T."/>
            <person name="Lv J."/>
            <person name="Arendt D."/>
            <person name="Savage R."/>
            <person name="Osoegawa K."/>
            <person name="de Jong P."/>
            <person name="Lindberg D.R."/>
            <person name="Seaver E.C."/>
            <person name="Weisblat D.A."/>
            <person name="Putnam N.H."/>
            <person name="Grigoriev I.V."/>
            <person name="Rokhsar D.S."/>
        </authorList>
    </citation>
    <scope>NUCLEOTIDE SEQUENCE</scope>
</reference>
<name>T1EPQ7_HELRO</name>
<sequence>MDNKLGRIQLNCFLIRETLNNNREIVKKFVFKNASLLLGRNELGGILLSVACDKFNETVLLEDFNVHNKFLKDGKASIVMNKEKIQYMISNCPPEQLFSFLRTLFIKNEALKEKKQMSPSKKKIFPSLTRCISEVSPLTNKDINVLNKLKSLKPQTLMNDLSKQMKRKCEMTPDNKENFSQKLSPLSTVSKIINKDQES</sequence>
<dbReference type="AlphaFoldDB" id="T1EPQ7"/>
<dbReference type="STRING" id="6412.T1EPQ7"/>
<dbReference type="RefSeq" id="XP_009015332.1">
    <property type="nucleotide sequence ID" value="XM_009017084.1"/>
</dbReference>
<keyword evidence="5" id="KW-1185">Reference proteome</keyword>
<proteinExistence type="predicted"/>
<dbReference type="OrthoDB" id="272985at2759"/>
<dbReference type="KEGG" id="hro:HELRODRAFT_160065"/>
<dbReference type="GeneID" id="20198557"/>